<dbReference type="EMBL" id="UOFF01000242">
    <property type="protein sequence ID" value="VAW56527.1"/>
    <property type="molecule type" value="Genomic_DNA"/>
</dbReference>
<evidence type="ECO:0000259" key="1">
    <source>
        <dbReference type="Pfam" id="PF02627"/>
    </source>
</evidence>
<dbReference type="SUPFAM" id="SSF69118">
    <property type="entry name" value="AhpD-like"/>
    <property type="match status" value="1"/>
</dbReference>
<dbReference type="GO" id="GO:0051920">
    <property type="term" value="F:peroxiredoxin activity"/>
    <property type="evidence" value="ECO:0007669"/>
    <property type="project" value="InterPro"/>
</dbReference>
<dbReference type="Gene3D" id="1.20.1290.10">
    <property type="entry name" value="AhpD-like"/>
    <property type="match status" value="1"/>
</dbReference>
<dbReference type="PANTHER" id="PTHR35446:SF3">
    <property type="entry name" value="CMD DOMAIN-CONTAINING PROTEIN"/>
    <property type="match status" value="1"/>
</dbReference>
<dbReference type="AlphaFoldDB" id="A0A3B0X0W7"/>
<organism evidence="2">
    <name type="scientific">hydrothermal vent metagenome</name>
    <dbReference type="NCBI Taxonomy" id="652676"/>
    <lineage>
        <taxon>unclassified sequences</taxon>
        <taxon>metagenomes</taxon>
        <taxon>ecological metagenomes</taxon>
    </lineage>
</organism>
<accession>A0A3B0X0W7</accession>
<proteinExistence type="predicted"/>
<sequence>MLNLPVLTQSTAPEQSQPLLKDVKTNFGFIPNLIAVMASSPTLTKTYLDIADNFTHSGLSPTEQQIVLLTVSYYHKCNYCLAAHTIIAGMLKVNASVIEAIRQNKPITNKKLETLRIFTRQIVDSRGSLNEVDIDNFLQEGYSSSHILDILVGIAQKTLSNYTNHIAKTPLDKEFSDVAIRL</sequence>
<dbReference type="Pfam" id="PF02627">
    <property type="entry name" value="CMD"/>
    <property type="match status" value="1"/>
</dbReference>
<protein>
    <recommendedName>
        <fullName evidence="1">Carboxymuconolactone decarboxylase-like domain-containing protein</fullName>
    </recommendedName>
</protein>
<reference evidence="2" key="1">
    <citation type="submission" date="2018-06" db="EMBL/GenBank/DDBJ databases">
        <authorList>
            <person name="Zhirakovskaya E."/>
        </authorList>
    </citation>
    <scope>NUCLEOTIDE SEQUENCE</scope>
</reference>
<dbReference type="InterPro" id="IPR004675">
    <property type="entry name" value="AhpD_core"/>
</dbReference>
<dbReference type="NCBIfam" id="TIGR00778">
    <property type="entry name" value="ahpD_dom"/>
    <property type="match status" value="1"/>
</dbReference>
<feature type="domain" description="Carboxymuconolactone decarboxylase-like" evidence="1">
    <location>
        <begin position="47"/>
        <end position="99"/>
    </location>
</feature>
<dbReference type="PANTHER" id="PTHR35446">
    <property type="entry name" value="SI:CH211-175M2.5"/>
    <property type="match status" value="1"/>
</dbReference>
<dbReference type="InterPro" id="IPR029032">
    <property type="entry name" value="AhpD-like"/>
</dbReference>
<dbReference type="InterPro" id="IPR003779">
    <property type="entry name" value="CMD-like"/>
</dbReference>
<name>A0A3B0X0W7_9ZZZZ</name>
<gene>
    <name evidence="2" type="ORF">MNBD_GAMMA07-1377</name>
</gene>
<evidence type="ECO:0000313" key="2">
    <source>
        <dbReference type="EMBL" id="VAW56527.1"/>
    </source>
</evidence>